<dbReference type="STRING" id="299467.A0A443SFP3"/>
<keyword evidence="4 8" id="KW-0645">Protease</keyword>
<keyword evidence="6 8" id="KW-0378">Hydrolase</keyword>
<evidence type="ECO:0000256" key="3">
    <source>
        <dbReference type="ARBA" id="ARBA00009085"/>
    </source>
</evidence>
<dbReference type="AlphaFoldDB" id="A0A443SFP3"/>
<dbReference type="InterPro" id="IPR038765">
    <property type="entry name" value="Papain-like_cys_pep_sf"/>
</dbReference>
<evidence type="ECO:0000256" key="7">
    <source>
        <dbReference type="ARBA" id="ARBA00022807"/>
    </source>
</evidence>
<comment type="similarity">
    <text evidence="3 8">Belongs to the peptidase C19 family.</text>
</comment>
<reference evidence="11 12" key="1">
    <citation type="journal article" date="2018" name="Gigascience">
        <title>Genomes of trombidid mites reveal novel predicted allergens and laterally-transferred genes associated with secondary metabolism.</title>
        <authorList>
            <person name="Dong X."/>
            <person name="Chaisiri K."/>
            <person name="Xia D."/>
            <person name="Armstrong S.D."/>
            <person name="Fang Y."/>
            <person name="Donnelly M.J."/>
            <person name="Kadowaki T."/>
            <person name="McGarry J.W."/>
            <person name="Darby A.C."/>
            <person name="Makepeace B.L."/>
        </authorList>
    </citation>
    <scope>NUCLEOTIDE SEQUENCE [LARGE SCALE GENOMIC DNA]</scope>
    <source>
        <strain evidence="11">UoL-UT</strain>
    </source>
</reference>
<feature type="domain" description="USP" evidence="10">
    <location>
        <begin position="77"/>
        <end position="387"/>
    </location>
</feature>
<dbReference type="SUPFAM" id="SSF54001">
    <property type="entry name" value="Cysteine proteinases"/>
    <property type="match status" value="1"/>
</dbReference>
<evidence type="ECO:0000256" key="8">
    <source>
        <dbReference type="RuleBase" id="RU366025"/>
    </source>
</evidence>
<evidence type="ECO:0000256" key="2">
    <source>
        <dbReference type="ARBA" id="ARBA00004604"/>
    </source>
</evidence>
<dbReference type="OrthoDB" id="420187at2759"/>
<dbReference type="Proteomes" id="UP000288716">
    <property type="component" value="Unassembled WGS sequence"/>
</dbReference>
<dbReference type="InterPro" id="IPR050164">
    <property type="entry name" value="Peptidase_C19"/>
</dbReference>
<keyword evidence="5 8" id="KW-0833">Ubl conjugation pathway</keyword>
<dbReference type="PANTHER" id="PTHR24006">
    <property type="entry name" value="UBIQUITIN CARBOXYL-TERMINAL HYDROLASE"/>
    <property type="match status" value="1"/>
</dbReference>
<evidence type="ECO:0000256" key="5">
    <source>
        <dbReference type="ARBA" id="ARBA00022786"/>
    </source>
</evidence>
<comment type="caution">
    <text evidence="11">The sequence shown here is derived from an EMBL/GenBank/DDBJ whole genome shotgun (WGS) entry which is preliminary data.</text>
</comment>
<dbReference type="InterPro" id="IPR018200">
    <property type="entry name" value="USP_CS"/>
</dbReference>
<gene>
    <name evidence="11" type="ORF">B4U80_07371</name>
</gene>
<feature type="compositionally biased region" description="Polar residues" evidence="9">
    <location>
        <begin position="453"/>
        <end position="465"/>
    </location>
</feature>
<name>A0A443SFP3_9ACAR</name>
<dbReference type="GO" id="GO:0006508">
    <property type="term" value="P:proteolysis"/>
    <property type="evidence" value="ECO:0007669"/>
    <property type="project" value="UniProtKB-KW"/>
</dbReference>
<evidence type="ECO:0000313" key="12">
    <source>
        <dbReference type="Proteomes" id="UP000288716"/>
    </source>
</evidence>
<comment type="catalytic activity">
    <reaction evidence="1 8">
        <text>Thiol-dependent hydrolysis of ester, thioester, amide, peptide and isopeptide bonds formed by the C-terminal Gly of ubiquitin (a 76-residue protein attached to proteins as an intracellular targeting signal).</text>
        <dbReference type="EC" id="3.4.19.12"/>
    </reaction>
</comment>
<dbReference type="EC" id="3.4.19.12" evidence="8"/>
<dbReference type="PROSITE" id="PS00973">
    <property type="entry name" value="USP_2"/>
    <property type="match status" value="1"/>
</dbReference>
<dbReference type="PANTHER" id="PTHR24006:SF758">
    <property type="entry name" value="UBIQUITIN CARBOXYL-TERMINAL HYDROLASE 36"/>
    <property type="match status" value="1"/>
</dbReference>
<keyword evidence="12" id="KW-1185">Reference proteome</keyword>
<feature type="region of interest" description="Disordered" evidence="9">
    <location>
        <begin position="595"/>
        <end position="617"/>
    </location>
</feature>
<feature type="compositionally biased region" description="Low complexity" evidence="9">
    <location>
        <begin position="442"/>
        <end position="452"/>
    </location>
</feature>
<proteinExistence type="inferred from homology"/>
<dbReference type="Gene3D" id="3.90.70.10">
    <property type="entry name" value="Cysteine proteinases"/>
    <property type="match status" value="1"/>
</dbReference>
<dbReference type="GO" id="GO:0005829">
    <property type="term" value="C:cytosol"/>
    <property type="evidence" value="ECO:0007669"/>
    <property type="project" value="TreeGrafter"/>
</dbReference>
<evidence type="ECO:0000256" key="6">
    <source>
        <dbReference type="ARBA" id="ARBA00022801"/>
    </source>
</evidence>
<dbReference type="FunFam" id="3.90.70.10:FF:000119">
    <property type="entry name" value="Ubiquitin specific peptidase 36"/>
    <property type="match status" value="1"/>
</dbReference>
<dbReference type="EMBL" id="NCKV01002864">
    <property type="protein sequence ID" value="RWS26330.1"/>
    <property type="molecule type" value="Genomic_DNA"/>
</dbReference>
<evidence type="ECO:0000256" key="9">
    <source>
        <dbReference type="SAM" id="MobiDB-lite"/>
    </source>
</evidence>
<keyword evidence="7 8" id="KW-0788">Thiol protease</keyword>
<comment type="subcellular location">
    <subcellularLocation>
        <location evidence="2">Nucleus</location>
        <location evidence="2">Nucleolus</location>
    </subcellularLocation>
</comment>
<dbReference type="Pfam" id="PF00443">
    <property type="entry name" value="UCH"/>
    <property type="match status" value="1"/>
</dbReference>
<feature type="region of interest" description="Disordered" evidence="9">
    <location>
        <begin position="521"/>
        <end position="555"/>
    </location>
</feature>
<protein>
    <recommendedName>
        <fullName evidence="8">Ubiquitin carboxyl-terminal hydrolase</fullName>
        <ecNumber evidence="8">3.4.19.12</ecNumber>
    </recommendedName>
</protein>
<feature type="region of interest" description="Disordered" evidence="9">
    <location>
        <begin position="478"/>
        <end position="508"/>
    </location>
</feature>
<dbReference type="GO" id="GO:0005730">
    <property type="term" value="C:nucleolus"/>
    <property type="evidence" value="ECO:0007669"/>
    <property type="project" value="UniProtKB-SubCell"/>
</dbReference>
<dbReference type="InterPro" id="IPR028889">
    <property type="entry name" value="USP"/>
</dbReference>
<accession>A0A443SFP3</accession>
<dbReference type="CDD" id="cd02661">
    <property type="entry name" value="Peptidase_C19E"/>
    <property type="match status" value="1"/>
</dbReference>
<sequence>ISSGSQSSLLLSSIEFKLTENDETFRLKDTLQKKYKVLSGECNGKIEAPNSTKQHLTKCSNSNKVCLEWKQMKKIGAGLQNLGNTCFMNSVLQCLSYIPPLVNFLLYSEEDPSAKCKLLSFCMTCELQKHIKKLYQNHGGIIKPIPIYQRLKSIAKHFQFGRQEDAHEFLRYVIDHMWKSCIHNFELSHNQKLDPASKETTMINHIFGGYIRSQVTCMVCKETSNTNDYFMDFILDIKNVGTLEKALEKFVQPETLQADNAYKCQHCKKKVVAQKRFTIHQAPNVATFQFKRFDYNRIFGGKITKHIVYPEELNLRPYMSETKGSPIIYKLNCVLVHLGATTNSGHYYCFVRNSNNVWYLMDDTRVSQVPLSHVLNQQAYILIYVRINTGKTKPSVSTANVPVKVPDPEPLKPVVVLPQKVVTPVTVPEAVKTAIKVEISDSVTSQTSQTSVNGDSHASTNSKSSTAWTVTDVNLNSPSMKSVSSVKSSSSGSWTVTDKPVNGFSNGTEKSQWTVVNINKSEVDNDKDIPSKCKSSSDTSSELSSSESSDDFEWVERTKETIEKERKTKKMVDEVLVKKWDEKISIKLVNGKESSTKSFEKESSNNSRSNHKDNIPITLNGMSLQTYGEGVRSWNGGPNEHDSVIRESVKRDRKYDEINEYNDYYDKGKVSSFVTSLY</sequence>
<dbReference type="InterPro" id="IPR001394">
    <property type="entry name" value="Peptidase_C19_UCH"/>
</dbReference>
<evidence type="ECO:0000256" key="1">
    <source>
        <dbReference type="ARBA" id="ARBA00000707"/>
    </source>
</evidence>
<organism evidence="11 12">
    <name type="scientific">Leptotrombidium deliense</name>
    <dbReference type="NCBI Taxonomy" id="299467"/>
    <lineage>
        <taxon>Eukaryota</taxon>
        <taxon>Metazoa</taxon>
        <taxon>Ecdysozoa</taxon>
        <taxon>Arthropoda</taxon>
        <taxon>Chelicerata</taxon>
        <taxon>Arachnida</taxon>
        <taxon>Acari</taxon>
        <taxon>Acariformes</taxon>
        <taxon>Trombidiformes</taxon>
        <taxon>Prostigmata</taxon>
        <taxon>Anystina</taxon>
        <taxon>Parasitengona</taxon>
        <taxon>Trombiculoidea</taxon>
        <taxon>Trombiculidae</taxon>
        <taxon>Leptotrombidium</taxon>
    </lineage>
</organism>
<feature type="compositionally biased region" description="Low complexity" evidence="9">
    <location>
        <begin position="478"/>
        <end position="493"/>
    </location>
</feature>
<feature type="non-terminal residue" evidence="11">
    <location>
        <position position="1"/>
    </location>
</feature>
<dbReference type="GO" id="GO:0004843">
    <property type="term" value="F:cysteine-type deubiquitinase activity"/>
    <property type="evidence" value="ECO:0007669"/>
    <property type="project" value="UniProtKB-UniRule"/>
</dbReference>
<feature type="compositionally biased region" description="Low complexity" evidence="9">
    <location>
        <begin position="536"/>
        <end position="547"/>
    </location>
</feature>
<dbReference type="GO" id="GO:0042981">
    <property type="term" value="P:regulation of apoptotic process"/>
    <property type="evidence" value="ECO:0007669"/>
    <property type="project" value="TreeGrafter"/>
</dbReference>
<feature type="compositionally biased region" description="Basic and acidic residues" evidence="9">
    <location>
        <begin position="521"/>
        <end position="531"/>
    </location>
</feature>
<evidence type="ECO:0000313" key="11">
    <source>
        <dbReference type="EMBL" id="RWS26330.1"/>
    </source>
</evidence>
<dbReference type="PROSITE" id="PS50235">
    <property type="entry name" value="USP_3"/>
    <property type="match status" value="1"/>
</dbReference>
<evidence type="ECO:0000259" key="10">
    <source>
        <dbReference type="PROSITE" id="PS50235"/>
    </source>
</evidence>
<dbReference type="GO" id="GO:0016579">
    <property type="term" value="P:protein deubiquitination"/>
    <property type="evidence" value="ECO:0007669"/>
    <property type="project" value="InterPro"/>
</dbReference>
<dbReference type="VEuPathDB" id="VectorBase:LDEU005711"/>
<dbReference type="PROSITE" id="PS00972">
    <property type="entry name" value="USP_1"/>
    <property type="match status" value="1"/>
</dbReference>
<feature type="region of interest" description="Disordered" evidence="9">
    <location>
        <begin position="442"/>
        <end position="465"/>
    </location>
</feature>
<evidence type="ECO:0000256" key="4">
    <source>
        <dbReference type="ARBA" id="ARBA00022670"/>
    </source>
</evidence>